<dbReference type="Gene3D" id="1.20.910.10">
    <property type="entry name" value="Heme oxygenase-like"/>
    <property type="match status" value="1"/>
</dbReference>
<dbReference type="EMBL" id="CP149822">
    <property type="protein sequence ID" value="WZN43006.1"/>
    <property type="molecule type" value="Genomic_DNA"/>
</dbReference>
<name>A0ABZ2YT70_9BACT</name>
<sequence>MKETDPSRQPGISAYLKSYTHIEHQALEKLLVRRMKQVRSTTDYIRLLGLFYYYYHALESAMAPWLDIPDALSRRKAASILEDIKALGGVLPETGLRPEVPPISGRAAALGAAYVLEGSTLGGIIIAGMISGQLRMQAEEGFSFFNGYGAATGEMWKKFREYLDTLGENDRQPAAEAAKNTFLTFKDWAIAYEPIFQI</sequence>
<proteinExistence type="predicted"/>
<dbReference type="Pfam" id="PF01126">
    <property type="entry name" value="Heme_oxygenase"/>
    <property type="match status" value="1"/>
</dbReference>
<keyword evidence="2" id="KW-1185">Reference proteome</keyword>
<accession>A0ABZ2YT70</accession>
<gene>
    <name evidence="1" type="ORF">WJU16_08160</name>
</gene>
<organism evidence="1 2">
    <name type="scientific">Chitinophaga pollutisoli</name>
    <dbReference type="NCBI Taxonomy" id="3133966"/>
    <lineage>
        <taxon>Bacteria</taxon>
        <taxon>Pseudomonadati</taxon>
        <taxon>Bacteroidota</taxon>
        <taxon>Chitinophagia</taxon>
        <taxon>Chitinophagales</taxon>
        <taxon>Chitinophagaceae</taxon>
        <taxon>Chitinophaga</taxon>
    </lineage>
</organism>
<dbReference type="SUPFAM" id="SSF48613">
    <property type="entry name" value="Heme oxygenase-like"/>
    <property type="match status" value="1"/>
</dbReference>
<evidence type="ECO:0000313" key="1">
    <source>
        <dbReference type="EMBL" id="WZN43006.1"/>
    </source>
</evidence>
<dbReference type="InterPro" id="IPR016053">
    <property type="entry name" value="Haem_Oase-like"/>
</dbReference>
<dbReference type="CDD" id="cd19166">
    <property type="entry name" value="HemeO-bac"/>
    <property type="match status" value="1"/>
</dbReference>
<protein>
    <submittedName>
        <fullName evidence="1">Biliverdin-producing heme oxygenase</fullName>
    </submittedName>
</protein>
<dbReference type="InterPro" id="IPR016084">
    <property type="entry name" value="Haem_Oase-like_multi-hlx"/>
</dbReference>
<dbReference type="RefSeq" id="WP_341837828.1">
    <property type="nucleotide sequence ID" value="NZ_CP149822.1"/>
</dbReference>
<evidence type="ECO:0000313" key="2">
    <source>
        <dbReference type="Proteomes" id="UP001485459"/>
    </source>
</evidence>
<reference evidence="2" key="1">
    <citation type="submission" date="2024-03" db="EMBL/GenBank/DDBJ databases">
        <title>Chitinophaga horti sp. nov., isolated from garden soil.</title>
        <authorList>
            <person name="Lee D.S."/>
            <person name="Han D.M."/>
            <person name="Baek J.H."/>
            <person name="Choi D.G."/>
            <person name="Jeon J.H."/>
            <person name="Jeon C.O."/>
        </authorList>
    </citation>
    <scope>NUCLEOTIDE SEQUENCE [LARGE SCALE GENOMIC DNA]</scope>
    <source>
        <strain evidence="2">GPA1</strain>
    </source>
</reference>
<dbReference type="Proteomes" id="UP001485459">
    <property type="component" value="Chromosome"/>
</dbReference>